<organism evidence="5 6">
    <name type="scientific">Morella rubra</name>
    <name type="common">Chinese bayberry</name>
    <dbReference type="NCBI Taxonomy" id="262757"/>
    <lineage>
        <taxon>Eukaryota</taxon>
        <taxon>Viridiplantae</taxon>
        <taxon>Streptophyta</taxon>
        <taxon>Embryophyta</taxon>
        <taxon>Tracheophyta</taxon>
        <taxon>Spermatophyta</taxon>
        <taxon>Magnoliopsida</taxon>
        <taxon>eudicotyledons</taxon>
        <taxon>Gunneridae</taxon>
        <taxon>Pentapetalae</taxon>
        <taxon>rosids</taxon>
        <taxon>fabids</taxon>
        <taxon>Fagales</taxon>
        <taxon>Myricaceae</taxon>
        <taxon>Morella</taxon>
    </lineage>
</organism>
<keyword evidence="6" id="KW-1185">Reference proteome</keyword>
<dbReference type="GO" id="GO:0051301">
    <property type="term" value="P:cell division"/>
    <property type="evidence" value="ECO:0007669"/>
    <property type="project" value="UniProtKB-KW"/>
</dbReference>
<evidence type="ECO:0000256" key="4">
    <source>
        <dbReference type="ARBA" id="ARBA00023306"/>
    </source>
</evidence>
<dbReference type="GO" id="GO:0005680">
    <property type="term" value="C:anaphase-promoting complex"/>
    <property type="evidence" value="ECO:0007669"/>
    <property type="project" value="InterPro"/>
</dbReference>
<sequence>MSWAFHWQFLVPVECGLSFWWLSAVSGGYGELIGSFCLARASRCVLHISLGGSGCASLVPHGCASLLVGLVLWLRVLTEAVRVSQQGMMPLHHLAPTLGGGGTLLEVAEEGGDLLPSLLRFLGGAEGEDPLPPLVLAHGVAEEGRSYSPCLACGIAEGRFALFSLLGVVDQVRIRTFPGHPRPEEDRSRFTLNLFPPSLKAPGVVVEEWIGPGSLSSPWVAKEGANPPLRTLAAILQGTIVRLWGLLDFVLRPSQALASSCIIFLMVVHLGLSFCGATQGRLVKQQSNDTCLAFTLAAICNMLSEIGVSSTAGILGSPFLPLNNTSTSISVQQQLFVLLRGSLKRAESLKLKRVVSSNHLAQAKFEMTHVHRPLLSFGPKASMKLRTCPINVCKELRLSSRLMSEFGSESCTMTTDGAFSAAWLKNLQMSLGSAIFSQESGSGSSTNALQFYAQQSSIPGSVLEFIGSSCLLRATAWEIYGSAPLGRINALVYATCFTDASSSSDAALAYVKLIQHLAAFKGYKGLVVTVTEI</sequence>
<accession>A0A6A1WVW7</accession>
<name>A0A6A1WVW7_9ROSI</name>
<dbReference type="GO" id="GO:0031145">
    <property type="term" value="P:anaphase-promoting complex-dependent catabolic process"/>
    <property type="evidence" value="ECO:0007669"/>
    <property type="project" value="TreeGrafter"/>
</dbReference>
<gene>
    <name evidence="5" type="ORF">CJ030_MR1G012154</name>
</gene>
<dbReference type="GO" id="GO:0070979">
    <property type="term" value="P:protein K11-linked ubiquitination"/>
    <property type="evidence" value="ECO:0007669"/>
    <property type="project" value="TreeGrafter"/>
</dbReference>
<evidence type="ECO:0000256" key="2">
    <source>
        <dbReference type="ARBA" id="ARBA00022776"/>
    </source>
</evidence>
<dbReference type="GO" id="GO:0045842">
    <property type="term" value="P:positive regulation of mitotic metaphase/anaphase transition"/>
    <property type="evidence" value="ECO:0007669"/>
    <property type="project" value="TreeGrafter"/>
</dbReference>
<evidence type="ECO:0000313" key="6">
    <source>
        <dbReference type="Proteomes" id="UP000516437"/>
    </source>
</evidence>
<dbReference type="InterPro" id="IPR037679">
    <property type="entry name" value="Apc5"/>
</dbReference>
<reference evidence="5 6" key="1">
    <citation type="journal article" date="2019" name="Plant Biotechnol. J.">
        <title>The red bayberry genome and genetic basis of sex determination.</title>
        <authorList>
            <person name="Jia H.M."/>
            <person name="Jia H.J."/>
            <person name="Cai Q.L."/>
            <person name="Wang Y."/>
            <person name="Zhao H.B."/>
            <person name="Yang W.F."/>
            <person name="Wang G.Y."/>
            <person name="Li Y.H."/>
            <person name="Zhan D.L."/>
            <person name="Shen Y.T."/>
            <person name="Niu Q.F."/>
            <person name="Chang L."/>
            <person name="Qiu J."/>
            <person name="Zhao L."/>
            <person name="Xie H.B."/>
            <person name="Fu W.Y."/>
            <person name="Jin J."/>
            <person name="Li X.W."/>
            <person name="Jiao Y."/>
            <person name="Zhou C.C."/>
            <person name="Tu T."/>
            <person name="Chai C.Y."/>
            <person name="Gao J.L."/>
            <person name="Fan L.J."/>
            <person name="van de Weg E."/>
            <person name="Wang J.Y."/>
            <person name="Gao Z.S."/>
        </authorList>
    </citation>
    <scope>NUCLEOTIDE SEQUENCE [LARGE SCALE GENOMIC DNA]</scope>
    <source>
        <tissue evidence="5">Leaves</tissue>
    </source>
</reference>
<keyword evidence="2" id="KW-0498">Mitosis</keyword>
<evidence type="ECO:0000256" key="3">
    <source>
        <dbReference type="ARBA" id="ARBA00022786"/>
    </source>
</evidence>
<dbReference type="PANTHER" id="PTHR12830:SF9">
    <property type="entry name" value="ANAPHASE-PROMOTING COMPLEX SUBUNIT 5"/>
    <property type="match status" value="1"/>
</dbReference>
<dbReference type="EMBL" id="RXIC02000019">
    <property type="protein sequence ID" value="KAB1226850.1"/>
    <property type="molecule type" value="Genomic_DNA"/>
</dbReference>
<dbReference type="AlphaFoldDB" id="A0A6A1WVW7"/>
<evidence type="ECO:0000256" key="1">
    <source>
        <dbReference type="ARBA" id="ARBA00022618"/>
    </source>
</evidence>
<dbReference type="Proteomes" id="UP000516437">
    <property type="component" value="Chromosome 1"/>
</dbReference>
<keyword evidence="3" id="KW-0833">Ubl conjugation pathway</keyword>
<evidence type="ECO:0000313" key="5">
    <source>
        <dbReference type="EMBL" id="KAB1226850.1"/>
    </source>
</evidence>
<proteinExistence type="predicted"/>
<keyword evidence="4" id="KW-0131">Cell cycle</keyword>
<dbReference type="PANTHER" id="PTHR12830">
    <property type="entry name" value="ANAPHASE-PROMOTING COMPLEX SUBUNIT 5"/>
    <property type="match status" value="1"/>
</dbReference>
<keyword evidence="1" id="KW-0132">Cell division</keyword>
<protein>
    <submittedName>
        <fullName evidence="5">Anaphase-promoting complex subunit 5</fullName>
    </submittedName>
</protein>
<comment type="caution">
    <text evidence="5">The sequence shown here is derived from an EMBL/GenBank/DDBJ whole genome shotgun (WGS) entry which is preliminary data.</text>
</comment>
<dbReference type="OrthoDB" id="2504561at2759"/>